<proteinExistence type="predicted"/>
<reference evidence="2 3" key="1">
    <citation type="journal article" date="2019" name="Sci. Rep.">
        <title>Orb-weaving spider Araneus ventricosus genome elucidates the spidroin gene catalogue.</title>
        <authorList>
            <person name="Kono N."/>
            <person name="Nakamura H."/>
            <person name="Ohtoshi R."/>
            <person name="Moran D.A.P."/>
            <person name="Shinohara A."/>
            <person name="Yoshida Y."/>
            <person name="Fujiwara M."/>
            <person name="Mori M."/>
            <person name="Tomita M."/>
            <person name="Arakawa K."/>
        </authorList>
    </citation>
    <scope>NUCLEOTIDE SEQUENCE [LARGE SCALE GENOMIC DNA]</scope>
</reference>
<sequence length="85" mass="9377">MPLKVEKNKLTVATLDIAQMRNAAPILESEALVTSARKVKSGFNGRFITNSLVGKLESSTQGEYKSDGRNNDLRDHTAQILTYSH</sequence>
<keyword evidence="3" id="KW-1185">Reference proteome</keyword>
<accession>A0A4Y2GLN3</accession>
<comment type="caution">
    <text evidence="2">The sequence shown here is derived from an EMBL/GenBank/DDBJ whole genome shotgun (WGS) entry which is preliminary data.</text>
</comment>
<name>A0A4Y2GLN3_ARAVE</name>
<organism evidence="2 3">
    <name type="scientific">Araneus ventricosus</name>
    <name type="common">Orbweaver spider</name>
    <name type="synonym">Epeira ventricosa</name>
    <dbReference type="NCBI Taxonomy" id="182803"/>
    <lineage>
        <taxon>Eukaryota</taxon>
        <taxon>Metazoa</taxon>
        <taxon>Ecdysozoa</taxon>
        <taxon>Arthropoda</taxon>
        <taxon>Chelicerata</taxon>
        <taxon>Arachnida</taxon>
        <taxon>Araneae</taxon>
        <taxon>Araneomorphae</taxon>
        <taxon>Entelegynae</taxon>
        <taxon>Araneoidea</taxon>
        <taxon>Araneidae</taxon>
        <taxon>Araneus</taxon>
    </lineage>
</organism>
<feature type="compositionally biased region" description="Basic and acidic residues" evidence="1">
    <location>
        <begin position="64"/>
        <end position="77"/>
    </location>
</feature>
<dbReference type="AlphaFoldDB" id="A0A4Y2GLN3"/>
<dbReference type="Proteomes" id="UP000499080">
    <property type="component" value="Unassembled WGS sequence"/>
</dbReference>
<dbReference type="EMBL" id="BGPR01001443">
    <property type="protein sequence ID" value="GBM54087.1"/>
    <property type="molecule type" value="Genomic_DNA"/>
</dbReference>
<feature type="region of interest" description="Disordered" evidence="1">
    <location>
        <begin position="58"/>
        <end position="85"/>
    </location>
</feature>
<evidence type="ECO:0000256" key="1">
    <source>
        <dbReference type="SAM" id="MobiDB-lite"/>
    </source>
</evidence>
<evidence type="ECO:0000313" key="3">
    <source>
        <dbReference type="Proteomes" id="UP000499080"/>
    </source>
</evidence>
<protein>
    <submittedName>
        <fullName evidence="2">Uncharacterized protein</fullName>
    </submittedName>
</protein>
<evidence type="ECO:0000313" key="2">
    <source>
        <dbReference type="EMBL" id="GBM54087.1"/>
    </source>
</evidence>
<gene>
    <name evidence="2" type="ORF">AVEN_247701_1</name>
</gene>